<reference evidence="1 2" key="1">
    <citation type="submission" date="2018-07" db="EMBL/GenBank/DDBJ databases">
        <title>Section-level genome sequencing of Aspergillus section Nigri to investigate inter- and intra-species variation.</title>
        <authorList>
            <consortium name="DOE Joint Genome Institute"/>
            <person name="Vesth T.C."/>
            <person name="Nybo J.L."/>
            <person name="Theobald S."/>
            <person name="Frisvad J.C."/>
            <person name="Larsen T.O."/>
            <person name="Nielsen K.F."/>
            <person name="Hoof J.B."/>
            <person name="Brandl J."/>
            <person name="Salamov A."/>
            <person name="Riley R."/>
            <person name="Gladden J.M."/>
            <person name="Phatale P."/>
            <person name="Nielsen M.T."/>
            <person name="Lyhne E.K."/>
            <person name="Kogle M.E."/>
            <person name="Strasser K."/>
            <person name="McDonnell E."/>
            <person name="Barry K."/>
            <person name="Clum A."/>
            <person name="Chen C."/>
            <person name="Nolan M."/>
            <person name="Sandor L."/>
            <person name="Kuo A."/>
            <person name="Lipzen A."/>
            <person name="Hainaut M."/>
            <person name="Drula E."/>
            <person name="Tsang A."/>
            <person name="Magnuson J.K."/>
            <person name="Henrissat B."/>
            <person name="Wiebenga A."/>
            <person name="Simmons B.A."/>
            <person name="Makela M.R."/>
            <person name="De vries R.P."/>
            <person name="Grigoriev I.V."/>
            <person name="Mortensen U.H."/>
            <person name="Baker S.E."/>
            <person name="Andersen M.R."/>
        </authorList>
    </citation>
    <scope>NUCLEOTIDE SEQUENCE [LARGE SCALE GENOMIC DNA]</scope>
    <source>
        <strain evidence="1 2">ATCC 13496</strain>
    </source>
</reference>
<evidence type="ECO:0000313" key="1">
    <source>
        <dbReference type="EMBL" id="RDH23023.1"/>
    </source>
</evidence>
<name>A0A370CAK0_ASPNG</name>
<dbReference type="AlphaFoldDB" id="A0A370CAK0"/>
<protein>
    <submittedName>
        <fullName evidence="1">Uncharacterized protein</fullName>
    </submittedName>
</protein>
<sequence>MRGTTVLKAQPPYDNTLLIGLSAEVWSYRVIGHSWHNDLMRELYGAFRKVISRDGWMSTIHGVLVATLERIADAIQRGVVKDGNSRRNTREKRDMRIASPLVPKIGSISDSTRLWSLTQASFVIMTDEQSFACRGHVEKGVMNYGVLSDKHMSWAGSILNGPDSERPIQHRWCKAEGGGCESFPWPSHALTGASGIFVEQTHHWHCNGNTFSWLVVLISKYCHYRHFSSKALL</sequence>
<proteinExistence type="predicted"/>
<dbReference type="EMBL" id="KZ851905">
    <property type="protein sequence ID" value="RDH23023.1"/>
    <property type="molecule type" value="Genomic_DNA"/>
</dbReference>
<dbReference type="Proteomes" id="UP000253845">
    <property type="component" value="Unassembled WGS sequence"/>
</dbReference>
<dbReference type="VEuPathDB" id="FungiDB:M747DRAFT_313072"/>
<gene>
    <name evidence="1" type="ORF">M747DRAFT_313072</name>
</gene>
<organism evidence="1 2">
    <name type="scientific">Aspergillus niger ATCC 13496</name>
    <dbReference type="NCBI Taxonomy" id="1353008"/>
    <lineage>
        <taxon>Eukaryota</taxon>
        <taxon>Fungi</taxon>
        <taxon>Dikarya</taxon>
        <taxon>Ascomycota</taxon>
        <taxon>Pezizomycotina</taxon>
        <taxon>Eurotiomycetes</taxon>
        <taxon>Eurotiomycetidae</taxon>
        <taxon>Eurotiales</taxon>
        <taxon>Aspergillaceae</taxon>
        <taxon>Aspergillus</taxon>
        <taxon>Aspergillus subgen. Circumdati</taxon>
    </lineage>
</organism>
<accession>A0A370CAK0</accession>
<evidence type="ECO:0000313" key="2">
    <source>
        <dbReference type="Proteomes" id="UP000253845"/>
    </source>
</evidence>